<comment type="subunit">
    <text evidence="6">Monomer.</text>
</comment>
<dbReference type="InterPro" id="IPR018052">
    <property type="entry name" value="Ald1_epimerase_CS"/>
</dbReference>
<dbReference type="InterPro" id="IPR047215">
    <property type="entry name" value="Galactose_mutarotase-like"/>
</dbReference>
<feature type="binding site" evidence="17">
    <location>
        <begin position="219"/>
        <end position="221"/>
    </location>
    <ligand>
        <name>beta-D-galactose</name>
        <dbReference type="ChEBI" id="CHEBI:27667"/>
    </ligand>
</feature>
<dbReference type="PROSITE" id="PS00545">
    <property type="entry name" value="ALDOSE_1_EPIMERASE"/>
    <property type="match status" value="1"/>
</dbReference>
<dbReference type="CDD" id="cd09019">
    <property type="entry name" value="galactose_mutarotase_like"/>
    <property type="match status" value="1"/>
</dbReference>
<reference evidence="19 20" key="1">
    <citation type="submission" date="2018-05" db="EMBL/GenBank/DDBJ databases">
        <title>Genomic Encyclopedia of Archaeal and Bacterial Type Strains, Phase II (KMG-II): from individual species to whole genera.</title>
        <authorList>
            <person name="Goeker M."/>
        </authorList>
    </citation>
    <scope>NUCLEOTIDE SEQUENCE [LARGE SCALE GENOMIC DNA]</scope>
    <source>
        <strain evidence="19 20">DSM 19975</strain>
    </source>
</reference>
<comment type="cofactor">
    <cofactor evidence="2">
        <name>Ca(2+)</name>
        <dbReference type="ChEBI" id="CHEBI:29108"/>
    </cofactor>
</comment>
<dbReference type="Gene3D" id="2.70.98.10">
    <property type="match status" value="1"/>
</dbReference>
<accession>A0A316HZQ2</accession>
<comment type="pathway">
    <text evidence="4 14">Carbohydrate metabolism; hexose metabolism.</text>
</comment>
<gene>
    <name evidence="19" type="ORF">LX99_01021</name>
</gene>
<keyword evidence="9" id="KW-0963">Cytoplasm</keyword>
<proteinExistence type="inferred from homology"/>
<evidence type="ECO:0000256" key="9">
    <source>
        <dbReference type="ARBA" id="ARBA00022490"/>
    </source>
</evidence>
<dbReference type="PANTHER" id="PTHR10091">
    <property type="entry name" value="ALDOSE-1-EPIMERASE"/>
    <property type="match status" value="1"/>
</dbReference>
<dbReference type="PROSITE" id="PS51257">
    <property type="entry name" value="PROKAR_LIPOPROTEIN"/>
    <property type="match status" value="1"/>
</dbReference>
<evidence type="ECO:0000256" key="4">
    <source>
        <dbReference type="ARBA" id="ARBA00005028"/>
    </source>
</evidence>
<evidence type="ECO:0000256" key="16">
    <source>
        <dbReference type="PIRSR" id="PIRSR005096-2"/>
    </source>
</evidence>
<dbReference type="Pfam" id="PF01263">
    <property type="entry name" value="Aldose_epim"/>
    <property type="match status" value="1"/>
</dbReference>
<comment type="caution">
    <text evidence="19">The sequence shown here is derived from an EMBL/GenBank/DDBJ whole genome shotgun (WGS) entry which is preliminary data.</text>
</comment>
<evidence type="ECO:0000256" key="2">
    <source>
        <dbReference type="ARBA" id="ARBA00001913"/>
    </source>
</evidence>
<evidence type="ECO:0000256" key="10">
    <source>
        <dbReference type="ARBA" id="ARBA00022553"/>
    </source>
</evidence>
<dbReference type="UniPathway" id="UPA00242"/>
<feature type="active site" description="Proton donor" evidence="15">
    <location>
        <position position="219"/>
    </location>
</feature>
<evidence type="ECO:0000256" key="8">
    <source>
        <dbReference type="ARBA" id="ARBA00014165"/>
    </source>
</evidence>
<name>A0A316HZQ2_9SPHI</name>
<evidence type="ECO:0000256" key="13">
    <source>
        <dbReference type="ARBA" id="ARBA00023277"/>
    </source>
</evidence>
<comment type="similarity">
    <text evidence="5 14">Belongs to the aldose epimerase family.</text>
</comment>
<feature type="binding site" evidence="17">
    <location>
        <begin position="122"/>
        <end position="123"/>
    </location>
    <ligand>
        <name>beta-D-galactose</name>
        <dbReference type="ChEBI" id="CHEBI:27667"/>
    </ligand>
</feature>
<evidence type="ECO:0000313" key="20">
    <source>
        <dbReference type="Proteomes" id="UP000245678"/>
    </source>
</evidence>
<dbReference type="PANTHER" id="PTHR10091:SF0">
    <property type="entry name" value="GALACTOSE MUTAROTASE"/>
    <property type="match status" value="1"/>
</dbReference>
<dbReference type="PIRSF" id="PIRSF005096">
    <property type="entry name" value="GALM"/>
    <property type="match status" value="1"/>
</dbReference>
<keyword evidence="11" id="KW-0106">Calcium</keyword>
<keyword evidence="10" id="KW-0597">Phosphoprotein</keyword>
<evidence type="ECO:0000256" key="1">
    <source>
        <dbReference type="ARBA" id="ARBA00001614"/>
    </source>
</evidence>
<keyword evidence="18" id="KW-0732">Signal</keyword>
<keyword evidence="13 14" id="KW-0119">Carbohydrate metabolism</keyword>
<feature type="active site" description="Proton acceptor" evidence="15">
    <location>
        <position position="356"/>
    </location>
</feature>
<dbReference type="InterPro" id="IPR008183">
    <property type="entry name" value="Aldose_1/G6P_1-epimerase"/>
</dbReference>
<feature type="chain" id="PRO_5016332712" description="Aldose 1-epimerase" evidence="18">
    <location>
        <begin position="20"/>
        <end position="390"/>
    </location>
</feature>
<evidence type="ECO:0000256" key="18">
    <source>
        <dbReference type="SAM" id="SignalP"/>
    </source>
</evidence>
<evidence type="ECO:0000256" key="11">
    <source>
        <dbReference type="ARBA" id="ARBA00022837"/>
    </source>
</evidence>
<evidence type="ECO:0000256" key="12">
    <source>
        <dbReference type="ARBA" id="ARBA00023235"/>
    </source>
</evidence>
<dbReference type="SUPFAM" id="SSF74650">
    <property type="entry name" value="Galactose mutarotase-like"/>
    <property type="match status" value="1"/>
</dbReference>
<comment type="catalytic activity">
    <reaction evidence="1 14">
        <text>alpha-D-glucose = beta-D-glucose</text>
        <dbReference type="Rhea" id="RHEA:10264"/>
        <dbReference type="ChEBI" id="CHEBI:15903"/>
        <dbReference type="ChEBI" id="CHEBI:17925"/>
        <dbReference type="EC" id="5.1.3.3"/>
    </reaction>
</comment>
<dbReference type="GO" id="GO:0030246">
    <property type="term" value="F:carbohydrate binding"/>
    <property type="evidence" value="ECO:0007669"/>
    <property type="project" value="InterPro"/>
</dbReference>
<protein>
    <recommendedName>
        <fullName evidence="8 14">Aldose 1-epimerase</fullName>
        <ecNumber evidence="7 14">5.1.3.3</ecNumber>
    </recommendedName>
</protein>
<evidence type="ECO:0000256" key="7">
    <source>
        <dbReference type="ARBA" id="ARBA00013185"/>
    </source>
</evidence>
<evidence type="ECO:0000256" key="14">
    <source>
        <dbReference type="PIRNR" id="PIRNR005096"/>
    </source>
</evidence>
<feature type="signal peptide" evidence="18">
    <location>
        <begin position="1"/>
        <end position="19"/>
    </location>
</feature>
<evidence type="ECO:0000256" key="5">
    <source>
        <dbReference type="ARBA" id="ARBA00006206"/>
    </source>
</evidence>
<comment type="subcellular location">
    <subcellularLocation>
        <location evidence="3">Cytoplasm</location>
    </subcellularLocation>
</comment>
<dbReference type="InterPro" id="IPR014718">
    <property type="entry name" value="GH-type_carb-bd"/>
</dbReference>
<evidence type="ECO:0000256" key="3">
    <source>
        <dbReference type="ARBA" id="ARBA00004496"/>
    </source>
</evidence>
<dbReference type="InterPro" id="IPR015443">
    <property type="entry name" value="Aldose_1-epimerase"/>
</dbReference>
<dbReference type="GO" id="GO:0033499">
    <property type="term" value="P:galactose catabolic process via UDP-galactose, Leloir pathway"/>
    <property type="evidence" value="ECO:0007669"/>
    <property type="project" value="TreeGrafter"/>
</dbReference>
<evidence type="ECO:0000256" key="6">
    <source>
        <dbReference type="ARBA" id="ARBA00011245"/>
    </source>
</evidence>
<feature type="binding site" evidence="16">
    <location>
        <position position="291"/>
    </location>
    <ligand>
        <name>beta-D-galactose</name>
        <dbReference type="ChEBI" id="CHEBI:27667"/>
    </ligand>
</feature>
<dbReference type="AlphaFoldDB" id="A0A316HZQ2"/>
<dbReference type="GO" id="GO:0004034">
    <property type="term" value="F:aldose 1-epimerase activity"/>
    <property type="evidence" value="ECO:0007669"/>
    <property type="project" value="UniProtKB-EC"/>
</dbReference>
<sequence>MKSNRNLLMLLGCSAVFFAACNGNPKKTDSTVKDSTAATTQQIPDSANFNADVLGQKVQLFTLKNKSGATAAITNYGGRLVSLLVPDKDGKPVDVVLGYDSLKSYQKKGEPYFGAIIGRYGNRIAKGKFTLDGKAYQLDINDGVNTLHGGFNGFYGKVFTAKQLNASQLELTYVSKDGEGGYPGNLSSTVVYTLGDDNSLKIEYKATTDKNTIVNLTNHAYFNLNGAGNETITDNVLQINADAFLPVDKTLIPTGKLQPVKGTPFDFTTSKPIGKDIDVADEQLTNGKGYDHYFVLNKHDLTTPVATVKSTVTGITMEVFTEEPGLQFYSGNFLTGETKDGKGGKAYPHRSAFCLETQHFPDAPNQPAFASTVLKPGQTYHTVTIYKFSK</sequence>
<keyword evidence="20" id="KW-1185">Reference proteome</keyword>
<keyword evidence="12 14" id="KW-0413">Isomerase</keyword>
<dbReference type="GO" id="GO:0005737">
    <property type="term" value="C:cytoplasm"/>
    <property type="evidence" value="ECO:0007669"/>
    <property type="project" value="UniProtKB-SubCell"/>
</dbReference>
<dbReference type="Proteomes" id="UP000245678">
    <property type="component" value="Unassembled WGS sequence"/>
</dbReference>
<dbReference type="EMBL" id="QGHA01000001">
    <property type="protein sequence ID" value="PWK80552.1"/>
    <property type="molecule type" value="Genomic_DNA"/>
</dbReference>
<dbReference type="FunFam" id="2.70.98.10:FF:000003">
    <property type="entry name" value="Aldose 1-epimerase"/>
    <property type="match status" value="1"/>
</dbReference>
<dbReference type="NCBIfam" id="NF008277">
    <property type="entry name" value="PRK11055.1"/>
    <property type="match status" value="1"/>
</dbReference>
<dbReference type="InterPro" id="IPR011013">
    <property type="entry name" value="Gal_mutarotase_sf_dom"/>
</dbReference>
<dbReference type="RefSeq" id="WP_109606846.1">
    <property type="nucleotide sequence ID" value="NZ_QGHA01000001.1"/>
</dbReference>
<dbReference type="GO" id="GO:0006006">
    <property type="term" value="P:glucose metabolic process"/>
    <property type="evidence" value="ECO:0007669"/>
    <property type="project" value="TreeGrafter"/>
</dbReference>
<organism evidence="19 20">
    <name type="scientific">Mucilaginibacter oryzae</name>
    <dbReference type="NCBI Taxonomy" id="468058"/>
    <lineage>
        <taxon>Bacteria</taxon>
        <taxon>Pseudomonadati</taxon>
        <taxon>Bacteroidota</taxon>
        <taxon>Sphingobacteriia</taxon>
        <taxon>Sphingobacteriales</taxon>
        <taxon>Sphingobacteriaceae</taxon>
        <taxon>Mucilaginibacter</taxon>
    </lineage>
</organism>
<evidence type="ECO:0000256" key="17">
    <source>
        <dbReference type="PIRSR" id="PIRSR005096-3"/>
    </source>
</evidence>
<evidence type="ECO:0000256" key="15">
    <source>
        <dbReference type="PIRSR" id="PIRSR005096-1"/>
    </source>
</evidence>
<dbReference type="EC" id="5.1.3.3" evidence="7 14"/>
<evidence type="ECO:0000313" key="19">
    <source>
        <dbReference type="EMBL" id="PWK80552.1"/>
    </source>
</evidence>